<keyword evidence="8" id="KW-1185">Reference proteome</keyword>
<accession>R4UEX8</accession>
<dbReference type="PATRIC" id="fig|1276227.3.peg.68"/>
<feature type="region of interest" description="Disordered" evidence="5">
    <location>
        <begin position="516"/>
        <end position="537"/>
    </location>
</feature>
<feature type="compositionally biased region" description="Polar residues" evidence="5">
    <location>
        <begin position="361"/>
        <end position="375"/>
    </location>
</feature>
<feature type="domain" description="2-oxoacid dehydrogenase acyltransferase catalytic" evidence="6">
    <location>
        <begin position="681"/>
        <end position="910"/>
    </location>
</feature>
<feature type="coiled-coil region" evidence="4">
    <location>
        <begin position="562"/>
        <end position="598"/>
    </location>
</feature>
<dbReference type="GO" id="GO:0016407">
    <property type="term" value="F:acetyltransferase activity"/>
    <property type="evidence" value="ECO:0007669"/>
    <property type="project" value="TreeGrafter"/>
</dbReference>
<dbReference type="AlphaFoldDB" id="R4UEX8"/>
<evidence type="ECO:0000313" key="7">
    <source>
        <dbReference type="EMBL" id="AGM24655.1"/>
    </source>
</evidence>
<dbReference type="OrthoDB" id="9805770at2"/>
<evidence type="ECO:0000313" key="8">
    <source>
        <dbReference type="Proteomes" id="UP000013964"/>
    </source>
</evidence>
<dbReference type="InterPro" id="IPR023213">
    <property type="entry name" value="CAT-like_dom_sf"/>
</dbReference>
<protein>
    <recommendedName>
        <fullName evidence="6">2-oxoacid dehydrogenase acyltransferase catalytic domain-containing protein</fullName>
    </recommendedName>
</protein>
<dbReference type="SUPFAM" id="SSF52777">
    <property type="entry name" value="CoA-dependent acyltransferases"/>
    <property type="match status" value="1"/>
</dbReference>
<dbReference type="HOGENOM" id="CLU_319317_0_0_14"/>
<dbReference type="STRING" id="1276227.SCHRY_v1c00680"/>
<dbReference type="Proteomes" id="UP000013964">
    <property type="component" value="Chromosome"/>
</dbReference>
<evidence type="ECO:0000256" key="2">
    <source>
        <dbReference type="ARBA" id="ARBA00022679"/>
    </source>
</evidence>
<proteinExistence type="predicted"/>
<dbReference type="PANTHER" id="PTHR43178">
    <property type="entry name" value="DIHYDROLIPOAMIDE ACETYLTRANSFERASE COMPONENT OF PYRUVATE DEHYDROGENASE COMPLEX"/>
    <property type="match status" value="1"/>
</dbReference>
<dbReference type="GO" id="GO:0005737">
    <property type="term" value="C:cytoplasm"/>
    <property type="evidence" value="ECO:0007669"/>
    <property type="project" value="TreeGrafter"/>
</dbReference>
<gene>
    <name evidence="7" type="ORF">SCHRY_v1c00680</name>
</gene>
<dbReference type="PANTHER" id="PTHR43178:SF5">
    <property type="entry name" value="LIPOAMIDE ACYLTRANSFERASE COMPONENT OF BRANCHED-CHAIN ALPHA-KETO ACID DEHYDROGENASE COMPLEX, MITOCHONDRIAL"/>
    <property type="match status" value="1"/>
</dbReference>
<evidence type="ECO:0000256" key="3">
    <source>
        <dbReference type="ARBA" id="ARBA00023315"/>
    </source>
</evidence>
<dbReference type="RefSeq" id="WP_016338482.1">
    <property type="nucleotide sequence ID" value="NC_021280.1"/>
</dbReference>
<dbReference type="GO" id="GO:0031405">
    <property type="term" value="F:lipoic acid binding"/>
    <property type="evidence" value="ECO:0007669"/>
    <property type="project" value="TreeGrafter"/>
</dbReference>
<name>R4UEX8_9MOLU</name>
<dbReference type="KEGG" id="scr:SCHRY_v1c00680"/>
<dbReference type="Gene3D" id="3.30.559.10">
    <property type="entry name" value="Chloramphenicol acetyltransferase-like domain"/>
    <property type="match status" value="1"/>
</dbReference>
<evidence type="ECO:0000256" key="5">
    <source>
        <dbReference type="SAM" id="MobiDB-lite"/>
    </source>
</evidence>
<keyword evidence="4" id="KW-0175">Coiled coil</keyword>
<sequence length="912" mass="102482">MKKIRIENLRQKGVLERFLYINDVVQAGEPIALILVNNKEEIIVNAPDDGLVIKPIKIGSKVKNNSVIAHLLTNEKEITKYHNKLNKKTDLEVDFSPSDKGEFGTKWADVEEDNYSGTSFVSTTVAPAQTLPLTSLLQTPNLSQHQSPNYQSLLGKVQESRPEAQLEQKSEETKSIFNASFAPLKTSIVEKGRWDEKPLSFNKPSEKPLSFKEAKLSGSFLNEKNNSEESTQVEDLKAKISQALAESKNTLQQELAEKEYAKYLVQTTKTHDEKPTSVILASGQTENAPTNNFRELVNKRREQLHSNNNFQKLNLEADNNKNAMDFLDDEGKPIILRNIVQNRMNNLISENTSGLRAASEVSGTSFSDTSDSYRGTRSEYGMAPSKKANDNAEKYSYINADGILVDGDEPQHTPHKQYKTYRDRLFEKLHNDAERQKILKTRNQRELIKQRMEAIAAGDVEVDNVLGATHNFKRPSYEEMEKQYKVLDDKYNAEHRGVDQAESDNYGWGEQITHNEPIKQLEKPQNNPKTAPVTAQKEPQPVFQQFLPSQATGGDSSILAELAVLKEKLAQQEQNNRQNELLNEIRHLKENNQNNSNNTFDKLMQYMMLQQMFKTTPNSSADPILTDLLKESFLGNKTNNSQDLQIKKFDNMAPQGNLLHPINNSLNIVNTSNNIIEPQGPESREEIKAAKYPAIKSMIMTQASVPPLTINTEIDMSAVIEQQRKLKNANANSGVRFSTMSFIVKSVSLALTEYPKLNSYYDARTNQIVIKNSHHIGIATETSEGLVIPVIKFAEKLSLKQIAVTSQEIIDRLREGELYDYELQGSTITVANYGTVGAVTATPTIFYPNSAVVGIGRVVRKPVVIKGDKLVIRSMMNISLTIDQRIIDAAEAGIFLTRLKEILESPELITLS</sequence>
<evidence type="ECO:0000256" key="1">
    <source>
        <dbReference type="ARBA" id="ARBA00001938"/>
    </source>
</evidence>
<reference evidence="7 8" key="1">
    <citation type="journal article" date="2013" name="Genome Biol. Evol.">
        <title>Complete genomes of two dipteran-associated spiroplasmas provided insights into the origin, dynamics, and impacts of viral invasion in spiroplasma.</title>
        <authorList>
            <person name="Ku C."/>
            <person name="Lo W.S."/>
            <person name="Chen L.L."/>
            <person name="Kuo C.H."/>
        </authorList>
    </citation>
    <scope>NUCLEOTIDE SEQUENCE [LARGE SCALE GENOMIC DNA]</scope>
    <source>
        <strain evidence="7 8">DF-1</strain>
    </source>
</reference>
<feature type="coiled-coil region" evidence="4">
    <location>
        <begin position="226"/>
        <end position="253"/>
    </location>
</feature>
<dbReference type="eggNOG" id="COG0508">
    <property type="taxonomic scope" value="Bacteria"/>
</dbReference>
<dbReference type="Pfam" id="PF00198">
    <property type="entry name" value="2-oxoacid_dh"/>
    <property type="match status" value="1"/>
</dbReference>
<feature type="region of interest" description="Disordered" evidence="5">
    <location>
        <begin position="359"/>
        <end position="387"/>
    </location>
</feature>
<evidence type="ECO:0000259" key="6">
    <source>
        <dbReference type="Pfam" id="PF00198"/>
    </source>
</evidence>
<dbReference type="InterPro" id="IPR050743">
    <property type="entry name" value="2-oxoacid_DH_E2_comp"/>
</dbReference>
<dbReference type="InterPro" id="IPR001078">
    <property type="entry name" value="2-oxoacid_DH_actylTfrase"/>
</dbReference>
<keyword evidence="3" id="KW-0012">Acyltransferase</keyword>
<organism evidence="7 8">
    <name type="scientific">Spiroplasma chrysopicola DF-1</name>
    <dbReference type="NCBI Taxonomy" id="1276227"/>
    <lineage>
        <taxon>Bacteria</taxon>
        <taxon>Bacillati</taxon>
        <taxon>Mycoplasmatota</taxon>
        <taxon>Mollicutes</taxon>
        <taxon>Entomoplasmatales</taxon>
        <taxon>Spiroplasmataceae</taxon>
        <taxon>Spiroplasma</taxon>
    </lineage>
</organism>
<evidence type="ECO:0000256" key="4">
    <source>
        <dbReference type="SAM" id="Coils"/>
    </source>
</evidence>
<comment type="cofactor">
    <cofactor evidence="1">
        <name>(R)-lipoate</name>
        <dbReference type="ChEBI" id="CHEBI:83088"/>
    </cofactor>
</comment>
<keyword evidence="2" id="KW-0808">Transferase</keyword>
<dbReference type="EMBL" id="CP005077">
    <property type="protein sequence ID" value="AGM24655.1"/>
    <property type="molecule type" value="Genomic_DNA"/>
</dbReference>